<dbReference type="GO" id="GO:0000175">
    <property type="term" value="F:3'-5'-RNA exonuclease activity"/>
    <property type="evidence" value="ECO:0007669"/>
    <property type="project" value="TreeGrafter"/>
</dbReference>
<dbReference type="InterPro" id="IPR050410">
    <property type="entry name" value="CCR4/nocturin_mRNA_transcr"/>
</dbReference>
<dbReference type="InterPro" id="IPR036691">
    <property type="entry name" value="Endo/exonu/phosph_ase_sf"/>
</dbReference>
<feature type="domain" description="Endonuclease/exonuclease/phosphatase" evidence="1">
    <location>
        <begin position="5"/>
        <end position="239"/>
    </location>
</feature>
<keyword evidence="2" id="KW-0378">Hydrolase</keyword>
<dbReference type="STRING" id="489703.SAMN04488038_10765"/>
<dbReference type="InterPro" id="IPR005135">
    <property type="entry name" value="Endo/exonuclease/phosphatase"/>
</dbReference>
<dbReference type="CDD" id="cd09083">
    <property type="entry name" value="EEP-1"/>
    <property type="match status" value="1"/>
</dbReference>
<evidence type="ECO:0000259" key="1">
    <source>
        <dbReference type="Pfam" id="PF03372"/>
    </source>
</evidence>
<keyword evidence="2" id="KW-0255">Endonuclease</keyword>
<dbReference type="Proteomes" id="UP000199233">
    <property type="component" value="Unassembled WGS sequence"/>
</dbReference>
<dbReference type="AlphaFoldDB" id="A0A1H9GGP9"/>
<dbReference type="GO" id="GO:0004519">
    <property type="term" value="F:endonuclease activity"/>
    <property type="evidence" value="ECO:0007669"/>
    <property type="project" value="UniProtKB-KW"/>
</dbReference>
<sequence>MIRVMSFNLRTASIDDGAYAWAQRRTRVVQTVRNYRPDLLGLQECRDDAQAAYLRAQLPGYVWHGRPRGGEGDSALEMAPLLWRESAFELLASAHFALSQTPERIGGKGWDADFARIASWAQLRERRSGRELLVLNTHFDYQPQALLGSAQLLHEFLRAQALPLIVCGDFNAPPDSAVQQALLGENLLRDVQAGAPRAPSYHGYGLAQDAAAIDWILVSPQFHVTEARLLQPRPYASDHDPLLAILDWR</sequence>
<dbReference type="EMBL" id="FOFS01000007">
    <property type="protein sequence ID" value="SEQ49203.1"/>
    <property type="molecule type" value="Genomic_DNA"/>
</dbReference>
<dbReference type="OrthoDB" id="9793162at2"/>
<reference evidence="2 3" key="1">
    <citation type="submission" date="2016-10" db="EMBL/GenBank/DDBJ databases">
        <authorList>
            <person name="de Groot N.N."/>
        </authorList>
    </citation>
    <scope>NUCLEOTIDE SEQUENCE [LARGE SCALE GENOMIC DNA]</scope>
    <source>
        <strain evidence="2 3">DSM 25927</strain>
    </source>
</reference>
<dbReference type="SUPFAM" id="SSF56219">
    <property type="entry name" value="DNase I-like"/>
    <property type="match status" value="1"/>
</dbReference>
<dbReference type="PANTHER" id="PTHR12121:SF36">
    <property type="entry name" value="ENDONUCLEASE_EXONUCLEASE_PHOSPHATASE DOMAIN-CONTAINING PROTEIN"/>
    <property type="match status" value="1"/>
</dbReference>
<dbReference type="Gene3D" id="3.60.10.10">
    <property type="entry name" value="Endonuclease/exonuclease/phosphatase"/>
    <property type="match status" value="1"/>
</dbReference>
<keyword evidence="3" id="KW-1185">Reference proteome</keyword>
<keyword evidence="2" id="KW-0269">Exonuclease</keyword>
<evidence type="ECO:0000313" key="2">
    <source>
        <dbReference type="EMBL" id="SEQ49203.1"/>
    </source>
</evidence>
<keyword evidence="2" id="KW-0540">Nuclease</keyword>
<dbReference type="Pfam" id="PF03372">
    <property type="entry name" value="Exo_endo_phos"/>
    <property type="match status" value="1"/>
</dbReference>
<evidence type="ECO:0000313" key="3">
    <source>
        <dbReference type="Proteomes" id="UP000199233"/>
    </source>
</evidence>
<dbReference type="PANTHER" id="PTHR12121">
    <property type="entry name" value="CARBON CATABOLITE REPRESSOR PROTEIN 4"/>
    <property type="match status" value="1"/>
</dbReference>
<gene>
    <name evidence="2" type="ORF">SAMN04488038_10765</name>
</gene>
<organism evidence="2 3">
    <name type="scientific">Solimonas aquatica</name>
    <dbReference type="NCBI Taxonomy" id="489703"/>
    <lineage>
        <taxon>Bacteria</taxon>
        <taxon>Pseudomonadati</taxon>
        <taxon>Pseudomonadota</taxon>
        <taxon>Gammaproteobacteria</taxon>
        <taxon>Nevskiales</taxon>
        <taxon>Nevskiaceae</taxon>
        <taxon>Solimonas</taxon>
    </lineage>
</organism>
<proteinExistence type="predicted"/>
<accession>A0A1H9GGP9</accession>
<protein>
    <submittedName>
        <fullName evidence="2">Metal-dependent hydrolase, endonuclease/exonuclease/phosphatase family</fullName>
    </submittedName>
</protein>
<name>A0A1H9GGP9_9GAMM</name>